<accession>A0ACD3ZPC9</accession>
<dbReference type="Proteomes" id="UP000830768">
    <property type="component" value="Chromosome 12"/>
</dbReference>
<protein>
    <submittedName>
        <fullName evidence="1">Uncharacterized protein</fullName>
    </submittedName>
</protein>
<proteinExistence type="predicted"/>
<evidence type="ECO:0000313" key="2">
    <source>
        <dbReference type="Proteomes" id="UP000830768"/>
    </source>
</evidence>
<name>A0ACD3ZPC9_FUSSC</name>
<reference evidence="1" key="1">
    <citation type="submission" date="2021-11" db="EMBL/GenBank/DDBJ databases">
        <title>Fusarium solani-melongenae Genome sequencing and assembly.</title>
        <authorList>
            <person name="Xie S."/>
            <person name="Huang L."/>
            <person name="Zhang X."/>
        </authorList>
    </citation>
    <scope>NUCLEOTIDE SEQUENCE</scope>
    <source>
        <strain evidence="1">CRI 24-3</strain>
    </source>
</reference>
<evidence type="ECO:0000313" key="1">
    <source>
        <dbReference type="EMBL" id="UPL03145.1"/>
    </source>
</evidence>
<gene>
    <name evidence="1" type="ORF">LCI18_014079</name>
</gene>
<organism evidence="1 2">
    <name type="scientific">Fusarium solani subsp. cucurbitae</name>
    <name type="common">Neocosmosporum cucurbitae</name>
    <dbReference type="NCBI Taxonomy" id="2747967"/>
    <lineage>
        <taxon>Eukaryota</taxon>
        <taxon>Fungi</taxon>
        <taxon>Dikarya</taxon>
        <taxon>Ascomycota</taxon>
        <taxon>Pezizomycotina</taxon>
        <taxon>Sordariomycetes</taxon>
        <taxon>Hypocreomycetidae</taxon>
        <taxon>Hypocreales</taxon>
        <taxon>Nectriaceae</taxon>
        <taxon>Fusarium</taxon>
        <taxon>Fusarium solani species complex</taxon>
    </lineage>
</organism>
<dbReference type="EMBL" id="CP090040">
    <property type="protein sequence ID" value="UPL03145.1"/>
    <property type="molecule type" value="Genomic_DNA"/>
</dbReference>
<keyword evidence="2" id="KW-1185">Reference proteome</keyword>
<sequence length="395" mass="44195">MSTVRQKRKSCEACRKRKLRCSGQDTGCSRCVSLGLVCIFHEKGLPGRPRKWSLNEAGEPQRHQPNQVDQQDNQIVVSDTQPMFQQEAETPSSNPTPSTVSAEASSVVASGSTDIISSVPQDWNPEERDDVSIGHEDFGSLPLLHFDSIAQLDALPLDSFRACLSPAVRNGEPVELSPNASVISTVPPKSCNCSKQVFEIIRSLERTPVSHGTLHILRQGVELFEKLLTCPICYDMSKPPRITLQNVILLGRLSLEVTSGYHKYLEWVKEYCKSLAERKMSDTVYLVPGDEISSRVGFELSSDKFFELVIDGLHNDVQKLLDLGSRFATRQYNRHLIGHEACPDWEGRCWKEKLDVDPDPSDVCPQSPAARALTPCYRIVDEVRAKIKQFEDDIT</sequence>